<name>A0ABD4KTG5_VIBAN</name>
<dbReference type="AlphaFoldDB" id="A0ABD4KTG5"/>
<dbReference type="RefSeq" id="WP_194574141.1">
    <property type="nucleotide sequence ID" value="NZ_RDOM01000554.1"/>
</dbReference>
<dbReference type="InterPro" id="IPR000531">
    <property type="entry name" value="Beta-barrel_TonB"/>
</dbReference>
<feature type="non-terminal residue" evidence="5">
    <location>
        <position position="98"/>
    </location>
</feature>
<evidence type="ECO:0000313" key="5">
    <source>
        <dbReference type="EMBL" id="MBF4274782.1"/>
    </source>
</evidence>
<dbReference type="SUPFAM" id="SSF56935">
    <property type="entry name" value="Porins"/>
    <property type="match status" value="1"/>
</dbReference>
<keyword evidence="5" id="KW-0675">Receptor</keyword>
<dbReference type="InterPro" id="IPR036942">
    <property type="entry name" value="Beta-barrel_TonB_sf"/>
</dbReference>
<evidence type="ECO:0000313" key="6">
    <source>
        <dbReference type="Proteomes" id="UP000722957"/>
    </source>
</evidence>
<evidence type="ECO:0000256" key="3">
    <source>
        <dbReference type="ARBA" id="ARBA00023237"/>
    </source>
</evidence>
<proteinExistence type="predicted"/>
<feature type="domain" description="TonB-dependent receptor-like beta-barrel" evidence="4">
    <location>
        <begin position="4"/>
        <end position="78"/>
    </location>
</feature>
<accession>A0ABD4KTG5</accession>
<comment type="caution">
    <text evidence="5">The sequence shown here is derived from an EMBL/GenBank/DDBJ whole genome shotgun (WGS) entry which is preliminary data.</text>
</comment>
<gene>
    <name evidence="5" type="ORF">EAY07_22810</name>
</gene>
<evidence type="ECO:0000259" key="4">
    <source>
        <dbReference type="Pfam" id="PF00593"/>
    </source>
</evidence>
<dbReference type="Gene3D" id="2.40.170.20">
    <property type="entry name" value="TonB-dependent receptor, beta-barrel domain"/>
    <property type="match status" value="1"/>
</dbReference>
<evidence type="ECO:0000256" key="1">
    <source>
        <dbReference type="ARBA" id="ARBA00004442"/>
    </source>
</evidence>
<reference evidence="5 6" key="1">
    <citation type="journal article" date="2021" name="PeerJ">
        <title>Analysis of 44 Vibrio anguillarum genomes reveals high genetic diversity.</title>
        <authorList>
            <person name="Hansen M.J."/>
            <person name="Dalsgaard I."/>
        </authorList>
    </citation>
    <scope>NUCLEOTIDE SEQUENCE [LARGE SCALE GENOMIC DNA]</scope>
    <source>
        <strain evidence="5 6">17-16730-2A</strain>
    </source>
</reference>
<dbReference type="Proteomes" id="UP000722957">
    <property type="component" value="Unassembled WGS sequence"/>
</dbReference>
<protein>
    <submittedName>
        <fullName evidence="5">TonB-dependent receptor</fullName>
    </submittedName>
</protein>
<dbReference type="Pfam" id="PF00593">
    <property type="entry name" value="TonB_dep_Rec_b-barrel"/>
    <property type="match status" value="1"/>
</dbReference>
<comment type="subcellular location">
    <subcellularLocation>
        <location evidence="1">Cell outer membrane</location>
    </subcellularLocation>
</comment>
<keyword evidence="2" id="KW-0472">Membrane</keyword>
<sequence length="98" mass="10698">GEDKKTGDALDSVAPLTSNVGLGLDRDQYGALLNVKMVASKTDWQSNTNADTAGYTLIDLTAYYKPMQDLTIRAGLFNALDKKYWLYSDLTGRDATGE</sequence>
<keyword evidence="3" id="KW-0998">Cell outer membrane</keyword>
<organism evidence="5 6">
    <name type="scientific">Vibrio anguillarum</name>
    <name type="common">Listonella anguillarum</name>
    <dbReference type="NCBI Taxonomy" id="55601"/>
    <lineage>
        <taxon>Bacteria</taxon>
        <taxon>Pseudomonadati</taxon>
        <taxon>Pseudomonadota</taxon>
        <taxon>Gammaproteobacteria</taxon>
        <taxon>Vibrionales</taxon>
        <taxon>Vibrionaceae</taxon>
        <taxon>Vibrio</taxon>
    </lineage>
</organism>
<dbReference type="GO" id="GO:0009279">
    <property type="term" value="C:cell outer membrane"/>
    <property type="evidence" value="ECO:0007669"/>
    <property type="project" value="UniProtKB-SubCell"/>
</dbReference>
<feature type="non-terminal residue" evidence="5">
    <location>
        <position position="1"/>
    </location>
</feature>
<dbReference type="EMBL" id="RDOM01000554">
    <property type="protein sequence ID" value="MBF4274782.1"/>
    <property type="molecule type" value="Genomic_DNA"/>
</dbReference>
<evidence type="ECO:0000256" key="2">
    <source>
        <dbReference type="ARBA" id="ARBA00023136"/>
    </source>
</evidence>